<dbReference type="EMBL" id="UINC01203037">
    <property type="protein sequence ID" value="SVE23109.1"/>
    <property type="molecule type" value="Genomic_DNA"/>
</dbReference>
<accession>A0A383BTA4</accession>
<evidence type="ECO:0008006" key="2">
    <source>
        <dbReference type="Google" id="ProtNLM"/>
    </source>
</evidence>
<organism evidence="1">
    <name type="scientific">marine metagenome</name>
    <dbReference type="NCBI Taxonomy" id="408172"/>
    <lineage>
        <taxon>unclassified sequences</taxon>
        <taxon>metagenomes</taxon>
        <taxon>ecological metagenomes</taxon>
    </lineage>
</organism>
<dbReference type="InterPro" id="IPR023214">
    <property type="entry name" value="HAD_sf"/>
</dbReference>
<name>A0A383BTA4_9ZZZZ</name>
<dbReference type="SUPFAM" id="SSF56784">
    <property type="entry name" value="HAD-like"/>
    <property type="match status" value="1"/>
</dbReference>
<dbReference type="InterPro" id="IPR036412">
    <property type="entry name" value="HAD-like_sf"/>
</dbReference>
<dbReference type="AlphaFoldDB" id="A0A383BTA4"/>
<dbReference type="InterPro" id="IPR050793">
    <property type="entry name" value="CMP-NeuNAc_synthase"/>
</dbReference>
<proteinExistence type="predicted"/>
<sequence>MSENNIAYIGDDVNDLEILGRIGFSVTPKDGNLEVKKIVDYICKSSGGKGVLREVCDLIISVKFGKKRKLY</sequence>
<gene>
    <name evidence="1" type="ORF">METZ01_LOCUS475963</name>
</gene>
<protein>
    <recommendedName>
        <fullName evidence="2">3-deoxy-D-manno-octulosonate 8-phosphate phosphatase</fullName>
    </recommendedName>
</protein>
<dbReference type="PANTHER" id="PTHR21485">
    <property type="entry name" value="HAD SUPERFAMILY MEMBERS CMAS AND KDSC"/>
    <property type="match status" value="1"/>
</dbReference>
<dbReference type="GO" id="GO:0008781">
    <property type="term" value="F:N-acylneuraminate cytidylyltransferase activity"/>
    <property type="evidence" value="ECO:0007669"/>
    <property type="project" value="TreeGrafter"/>
</dbReference>
<dbReference type="PANTHER" id="PTHR21485:SF3">
    <property type="entry name" value="N-ACYLNEURAMINATE CYTIDYLYLTRANSFERASE"/>
    <property type="match status" value="1"/>
</dbReference>
<evidence type="ECO:0000313" key="1">
    <source>
        <dbReference type="EMBL" id="SVE23109.1"/>
    </source>
</evidence>
<dbReference type="Pfam" id="PF08282">
    <property type="entry name" value="Hydrolase_3"/>
    <property type="match status" value="1"/>
</dbReference>
<reference evidence="1" key="1">
    <citation type="submission" date="2018-05" db="EMBL/GenBank/DDBJ databases">
        <authorList>
            <person name="Lanie J.A."/>
            <person name="Ng W.-L."/>
            <person name="Kazmierczak K.M."/>
            <person name="Andrzejewski T.M."/>
            <person name="Davidsen T.M."/>
            <person name="Wayne K.J."/>
            <person name="Tettelin H."/>
            <person name="Glass J.I."/>
            <person name="Rusch D."/>
            <person name="Podicherti R."/>
            <person name="Tsui H.-C.T."/>
            <person name="Winkler M.E."/>
        </authorList>
    </citation>
    <scope>NUCLEOTIDE SEQUENCE</scope>
</reference>
<dbReference type="Gene3D" id="3.40.50.1000">
    <property type="entry name" value="HAD superfamily/HAD-like"/>
    <property type="match status" value="1"/>
</dbReference>